<comment type="similarity">
    <text evidence="1 4 7">Belongs to the short-chain dehydrogenases/reductases (SDR) family.</text>
</comment>
<gene>
    <name evidence="8" type="primary">LOC114794194</name>
</gene>
<dbReference type="PRINTS" id="PR00080">
    <property type="entry name" value="SDRFAMILY"/>
</dbReference>
<dbReference type="GeneTree" id="ENSGT00940000165414"/>
<dbReference type="PRINTS" id="PR00081">
    <property type="entry name" value="GDHRDH"/>
</dbReference>
<dbReference type="InterPro" id="IPR002347">
    <property type="entry name" value="SDR_fam"/>
</dbReference>
<reference evidence="8" key="2">
    <citation type="submission" date="2025-08" db="UniProtKB">
        <authorList>
            <consortium name="Ensembl"/>
        </authorList>
    </citation>
    <scope>IDENTIFICATION</scope>
</reference>
<evidence type="ECO:0000256" key="5">
    <source>
        <dbReference type="PIRSR" id="PIRSR000095-1"/>
    </source>
</evidence>
<keyword evidence="9" id="KW-1185">Reference proteome</keyword>
<dbReference type="RefSeq" id="XP_028842434.1">
    <property type="nucleotide sequence ID" value="XM_028986601.1"/>
</dbReference>
<dbReference type="Gene3D" id="3.40.50.720">
    <property type="entry name" value="NAD(P)-binding Rossmann-like Domain"/>
    <property type="match status" value="1"/>
</dbReference>
<feature type="binding site" evidence="6">
    <location>
        <position position="158"/>
    </location>
    <ligand>
        <name>NADP(+)</name>
        <dbReference type="ChEBI" id="CHEBI:58349"/>
    </ligand>
</feature>
<dbReference type="Proteomes" id="UP000694580">
    <property type="component" value="Chromosome 7"/>
</dbReference>
<feature type="binding site" evidence="6">
    <location>
        <begin position="10"/>
        <end position="38"/>
    </location>
    <ligand>
        <name>NADP(+)</name>
        <dbReference type="ChEBI" id="CHEBI:58349"/>
    </ligand>
</feature>
<dbReference type="RefSeq" id="XP_028842432.1">
    <property type="nucleotide sequence ID" value="XM_028986599.1"/>
</dbReference>
<name>A0AAY4E493_9TELE</name>
<keyword evidence="3" id="KW-0443">Lipid metabolism</keyword>
<feature type="binding site" evidence="6">
    <location>
        <position position="64"/>
    </location>
    <ligand>
        <name>NADP(+)</name>
        <dbReference type="ChEBI" id="CHEBI:58349"/>
    </ligand>
</feature>
<dbReference type="GO" id="GO:0005829">
    <property type="term" value="C:cytosol"/>
    <property type="evidence" value="ECO:0007669"/>
    <property type="project" value="TreeGrafter"/>
</dbReference>
<feature type="binding site" evidence="6">
    <location>
        <position position="141"/>
    </location>
    <ligand>
        <name>substrate</name>
    </ligand>
</feature>
<proteinExistence type="inferred from homology"/>
<dbReference type="PANTHER" id="PTHR43391:SF1">
    <property type="entry name" value="RETINOL DEHYDROGENASE 8-LIKE ISOFORM X1"/>
    <property type="match status" value="1"/>
</dbReference>
<dbReference type="InterPro" id="IPR020904">
    <property type="entry name" value="Sc_DH/Rdtase_CS"/>
</dbReference>
<evidence type="ECO:0000256" key="4">
    <source>
        <dbReference type="PIRNR" id="PIRNR000095"/>
    </source>
</evidence>
<dbReference type="PANTHER" id="PTHR43391">
    <property type="entry name" value="RETINOL DEHYDROGENASE-RELATED"/>
    <property type="match status" value="1"/>
</dbReference>
<feature type="active site" description="Proton acceptor" evidence="5">
    <location>
        <position position="154"/>
    </location>
</feature>
<sequence>MATRKVLVTGCSSGIGLAVAVQLARDKLRRFEVVATLRNLEKRQALERAAGETLNKTLEIQQLDACCEHSIRECLKNLPGGQVDVLVNNAGVGMIGPIECQNVESMQELFNTNFFGMVRLVKEVLPGMKKRQSGHIVVMSSVMGIQGLLFNDVYAASKFAVEGFCESLAVQAMKFNVKMTLVEPGPVVTEFEKKVYEDAEHMDLSGTDEETAQIFRGIYLPYSRKIFSSIGQAPEEIAKQTLELIVANDPPFRHQTNPLYTPMTALKHADPSGRLPLETFYKMIFRHDRVFNASLGLLRLLQKRTGRGAE</sequence>
<dbReference type="GO" id="GO:0006703">
    <property type="term" value="P:estrogen biosynthetic process"/>
    <property type="evidence" value="ECO:0007669"/>
    <property type="project" value="InterPro"/>
</dbReference>
<dbReference type="PIRSF" id="PIRSF000095">
    <property type="entry name" value="17beta-HSD"/>
    <property type="match status" value="1"/>
</dbReference>
<dbReference type="SUPFAM" id="SSF51735">
    <property type="entry name" value="NAD(P)-binding Rossmann-fold domains"/>
    <property type="match status" value="1"/>
</dbReference>
<evidence type="ECO:0000256" key="6">
    <source>
        <dbReference type="PIRSR" id="PIRSR000095-2"/>
    </source>
</evidence>
<accession>A0AAY4E493</accession>
<dbReference type="AlphaFoldDB" id="A0AAY4E493"/>
<dbReference type="RefSeq" id="XP_028842433.1">
    <property type="nucleotide sequence ID" value="XM_028986600.1"/>
</dbReference>
<dbReference type="PROSITE" id="PS00061">
    <property type="entry name" value="ADH_SHORT"/>
    <property type="match status" value="1"/>
</dbReference>
<keyword evidence="2" id="KW-0560">Oxidoreductase</keyword>
<dbReference type="GeneID" id="114794194"/>
<evidence type="ECO:0000256" key="2">
    <source>
        <dbReference type="ARBA" id="ARBA00023002"/>
    </source>
</evidence>
<evidence type="ECO:0000313" key="9">
    <source>
        <dbReference type="Proteomes" id="UP000694580"/>
    </source>
</evidence>
<dbReference type="Pfam" id="PF00106">
    <property type="entry name" value="adh_short"/>
    <property type="match status" value="1"/>
</dbReference>
<organism evidence="8 9">
    <name type="scientific">Denticeps clupeoides</name>
    <name type="common">denticle herring</name>
    <dbReference type="NCBI Taxonomy" id="299321"/>
    <lineage>
        <taxon>Eukaryota</taxon>
        <taxon>Metazoa</taxon>
        <taxon>Chordata</taxon>
        <taxon>Craniata</taxon>
        <taxon>Vertebrata</taxon>
        <taxon>Euteleostomi</taxon>
        <taxon>Actinopterygii</taxon>
        <taxon>Neopterygii</taxon>
        <taxon>Teleostei</taxon>
        <taxon>Clupei</taxon>
        <taxon>Clupeiformes</taxon>
        <taxon>Denticipitoidei</taxon>
        <taxon>Denticipitidae</taxon>
        <taxon>Denticeps</taxon>
    </lineage>
</organism>
<evidence type="ECO:0000313" key="8">
    <source>
        <dbReference type="Ensembl" id="ENSDCDP00010052567.1"/>
    </source>
</evidence>
<reference evidence="8" key="3">
    <citation type="submission" date="2025-09" db="UniProtKB">
        <authorList>
            <consortium name="Ensembl"/>
        </authorList>
    </citation>
    <scope>IDENTIFICATION</scope>
</reference>
<dbReference type="InterPro" id="IPR036291">
    <property type="entry name" value="NAD(P)-bd_dom_sf"/>
</dbReference>
<evidence type="ECO:0000256" key="7">
    <source>
        <dbReference type="RuleBase" id="RU000363"/>
    </source>
</evidence>
<dbReference type="Ensembl" id="ENSDCDT00010063055.1">
    <property type="protein sequence ID" value="ENSDCDP00010052567.1"/>
    <property type="gene ID" value="ENSDCDG00010030712.1"/>
</dbReference>
<dbReference type="RefSeq" id="XP_028842431.1">
    <property type="nucleotide sequence ID" value="XM_028986598.1"/>
</dbReference>
<reference evidence="8 9" key="1">
    <citation type="submission" date="2020-06" db="EMBL/GenBank/DDBJ databases">
        <authorList>
            <consortium name="Wellcome Sanger Institute Data Sharing"/>
        </authorList>
    </citation>
    <scope>NUCLEOTIDE SEQUENCE [LARGE SCALE GENOMIC DNA]</scope>
</reference>
<dbReference type="GO" id="GO:0004303">
    <property type="term" value="F:estradiol 17-beta-dehydrogenase [NAD(P)+] activity"/>
    <property type="evidence" value="ECO:0007669"/>
    <property type="project" value="InterPro"/>
</dbReference>
<evidence type="ECO:0000256" key="1">
    <source>
        <dbReference type="ARBA" id="ARBA00006484"/>
    </source>
</evidence>
<protein>
    <submittedName>
        <fullName evidence="8">Uncharacterized protein</fullName>
    </submittedName>
</protein>
<dbReference type="InterPro" id="IPR011348">
    <property type="entry name" value="17beta_DH"/>
</dbReference>
<evidence type="ECO:0000256" key="3">
    <source>
        <dbReference type="ARBA" id="ARBA00023098"/>
    </source>
</evidence>